<evidence type="ECO:0000256" key="4">
    <source>
        <dbReference type="ARBA" id="ARBA00013040"/>
    </source>
</evidence>
<dbReference type="GO" id="GO:0034417">
    <property type="term" value="F:bisphosphoglycerate 3-phosphatase activity"/>
    <property type="evidence" value="ECO:0007669"/>
    <property type="project" value="UniProtKB-EC"/>
</dbReference>
<feature type="chain" id="PRO_5005223711" description="Multiple inositol polyphosphate phosphatase 1" evidence="14">
    <location>
        <begin position="19"/>
        <end position="348"/>
    </location>
</feature>
<comment type="catalytic activity">
    <reaction evidence="12">
        <text>1D-myo-inositol hexakisphosphate + H2O = 1D-myo-inositol 1,2,4,5,6-pentakisphosphate + phosphate</text>
        <dbReference type="Rhea" id="RHEA:16989"/>
        <dbReference type="ChEBI" id="CHEBI:15377"/>
        <dbReference type="ChEBI" id="CHEBI:43474"/>
        <dbReference type="ChEBI" id="CHEBI:57798"/>
        <dbReference type="ChEBI" id="CHEBI:58130"/>
        <dbReference type="EC" id="3.1.3.62"/>
    </reaction>
    <physiologicalReaction direction="left-to-right" evidence="12">
        <dbReference type="Rhea" id="RHEA:16990"/>
    </physiologicalReaction>
</comment>
<evidence type="ECO:0000256" key="10">
    <source>
        <dbReference type="ARBA" id="ARBA00043668"/>
    </source>
</evidence>
<evidence type="ECO:0000256" key="3">
    <source>
        <dbReference type="ARBA" id="ARBA00012976"/>
    </source>
</evidence>
<dbReference type="PANTHER" id="PTHR20963">
    <property type="entry name" value="MULTIPLE INOSITOL POLYPHOSPHATE PHOSPHATASE-RELATED"/>
    <property type="match status" value="1"/>
</dbReference>
<dbReference type="CDD" id="cd07061">
    <property type="entry name" value="HP_HAP_like"/>
    <property type="match status" value="1"/>
</dbReference>
<evidence type="ECO:0000256" key="7">
    <source>
        <dbReference type="ARBA" id="ARBA00022801"/>
    </source>
</evidence>
<evidence type="ECO:0000256" key="14">
    <source>
        <dbReference type="SAM" id="SignalP"/>
    </source>
</evidence>
<dbReference type="EMBL" id="HACM01000307">
    <property type="protein sequence ID" value="CRZ00749.1"/>
    <property type="molecule type" value="Transcribed_RNA"/>
</dbReference>
<dbReference type="PANTHER" id="PTHR20963:SF8">
    <property type="entry name" value="MULTIPLE INOSITOL POLYPHOSPHATE PHOSPHATASE 1"/>
    <property type="match status" value="1"/>
</dbReference>
<reference evidence="15" key="1">
    <citation type="submission" date="2015-04" db="EMBL/GenBank/DDBJ databases">
        <title>The genome sequence of the plant pathogenic Rhizarian Plasmodiophora brassicae reveals insights in its biotrophic life cycle and the origin of chitin synthesis.</title>
        <authorList>
            <person name="Schwelm A."/>
            <person name="Fogelqvist J."/>
            <person name="Knaust A."/>
            <person name="Julke S."/>
            <person name="Lilja T."/>
            <person name="Dhandapani V."/>
            <person name="Bonilla-Rosso G."/>
            <person name="Karlsson M."/>
            <person name="Shevchenko A."/>
            <person name="Choi S.R."/>
            <person name="Kim H.G."/>
            <person name="Park J.Y."/>
            <person name="Lim Y.P."/>
            <person name="Ludwig-Muller J."/>
            <person name="Dixelius C."/>
        </authorList>
    </citation>
    <scope>NUCLEOTIDE SEQUENCE</scope>
    <source>
        <tissue evidence="15">Potato root galls</tissue>
    </source>
</reference>
<dbReference type="AlphaFoldDB" id="A0A0H5QYV3"/>
<feature type="signal peptide" evidence="14">
    <location>
        <begin position="1"/>
        <end position="18"/>
    </location>
</feature>
<accession>A0A0H5QYV3</accession>
<dbReference type="GO" id="GO:0003993">
    <property type="term" value="F:acid phosphatase activity"/>
    <property type="evidence" value="ECO:0007669"/>
    <property type="project" value="TreeGrafter"/>
</dbReference>
<dbReference type="GO" id="GO:0016020">
    <property type="term" value="C:membrane"/>
    <property type="evidence" value="ECO:0007669"/>
    <property type="project" value="UniProtKB-SubCell"/>
</dbReference>
<dbReference type="SUPFAM" id="SSF53254">
    <property type="entry name" value="Phosphoglycerate mutase-like"/>
    <property type="match status" value="1"/>
</dbReference>
<dbReference type="PROSITE" id="PS00616">
    <property type="entry name" value="HIS_ACID_PHOSPHAT_1"/>
    <property type="match status" value="1"/>
</dbReference>
<evidence type="ECO:0000256" key="1">
    <source>
        <dbReference type="ARBA" id="ARBA00004370"/>
    </source>
</evidence>
<evidence type="ECO:0000313" key="15">
    <source>
        <dbReference type="EMBL" id="CRZ00749.1"/>
    </source>
</evidence>
<dbReference type="EC" id="3.1.3.80" evidence="3"/>
<comment type="similarity">
    <text evidence="2">Belongs to the histidine acid phosphatase family. MINPP1 subfamily.</text>
</comment>
<comment type="catalytic activity">
    <reaction evidence="11">
        <text>1D-myo-inositol 1,2,4,5,6-pentakisphosphate + H2O = 1D-myo-inositol 1,2,5,6-tetrakisphosphate + phosphate</text>
        <dbReference type="Rhea" id="RHEA:77115"/>
        <dbReference type="ChEBI" id="CHEBI:15377"/>
        <dbReference type="ChEBI" id="CHEBI:43474"/>
        <dbReference type="ChEBI" id="CHEBI:57798"/>
        <dbReference type="ChEBI" id="CHEBI:195535"/>
        <dbReference type="EC" id="3.1.3.62"/>
    </reaction>
    <physiologicalReaction direction="left-to-right" evidence="11">
        <dbReference type="Rhea" id="RHEA:77116"/>
    </physiologicalReaction>
</comment>
<evidence type="ECO:0000256" key="6">
    <source>
        <dbReference type="ARBA" id="ARBA00022729"/>
    </source>
</evidence>
<evidence type="ECO:0000256" key="13">
    <source>
        <dbReference type="ARBA" id="ARBA00043832"/>
    </source>
</evidence>
<protein>
    <recommendedName>
        <fullName evidence="5">Multiple inositol polyphosphate phosphatase 1</fullName>
        <ecNumber evidence="4">3.1.3.62</ecNumber>
        <ecNumber evidence="3">3.1.3.80</ecNumber>
    </recommendedName>
    <alternativeName>
        <fullName evidence="9">2,3-bisphosphoglycerate 3-phosphatase</fullName>
    </alternativeName>
</protein>
<evidence type="ECO:0000256" key="9">
    <source>
        <dbReference type="ARBA" id="ARBA00031642"/>
    </source>
</evidence>
<evidence type="ECO:0000256" key="8">
    <source>
        <dbReference type="ARBA" id="ARBA00023136"/>
    </source>
</evidence>
<dbReference type="GO" id="GO:0052745">
    <property type="term" value="F:inositol phosphate phosphatase activity"/>
    <property type="evidence" value="ECO:0007669"/>
    <property type="project" value="TreeGrafter"/>
</dbReference>
<evidence type="ECO:0000256" key="5">
    <source>
        <dbReference type="ARBA" id="ARBA00018097"/>
    </source>
</evidence>
<keyword evidence="8" id="KW-0472">Membrane</keyword>
<comment type="subcellular location">
    <subcellularLocation>
        <location evidence="1">Membrane</location>
    </subcellularLocation>
</comment>
<evidence type="ECO:0000256" key="11">
    <source>
        <dbReference type="ARBA" id="ARBA00043671"/>
    </source>
</evidence>
<comment type="catalytic activity">
    <reaction evidence="13">
        <text>(2R)-2,3-bisphosphoglycerate + H2O = (2R)-2-phosphoglycerate + phosphate</text>
        <dbReference type="Rhea" id="RHEA:27381"/>
        <dbReference type="ChEBI" id="CHEBI:15377"/>
        <dbReference type="ChEBI" id="CHEBI:43474"/>
        <dbReference type="ChEBI" id="CHEBI:58248"/>
        <dbReference type="ChEBI" id="CHEBI:58289"/>
        <dbReference type="EC" id="3.1.3.80"/>
    </reaction>
    <physiologicalReaction direction="left-to-right" evidence="13">
        <dbReference type="Rhea" id="RHEA:27382"/>
    </physiologicalReaction>
</comment>
<name>A0A0H5QYV3_9EUKA</name>
<dbReference type="InterPro" id="IPR029033">
    <property type="entry name" value="His_PPase_superfam"/>
</dbReference>
<evidence type="ECO:0000256" key="2">
    <source>
        <dbReference type="ARBA" id="ARBA00008422"/>
    </source>
</evidence>
<dbReference type="InterPro" id="IPR033379">
    <property type="entry name" value="Acid_Pase_AS"/>
</dbReference>
<proteinExistence type="inferred from homology"/>
<dbReference type="Pfam" id="PF00328">
    <property type="entry name" value="His_Phos_2"/>
    <property type="match status" value="1"/>
</dbReference>
<keyword evidence="6 14" id="KW-0732">Signal</keyword>
<dbReference type="Gene3D" id="3.40.50.1240">
    <property type="entry name" value="Phosphoglycerate mutase-like"/>
    <property type="match status" value="1"/>
</dbReference>
<keyword evidence="7" id="KW-0378">Hydrolase</keyword>
<evidence type="ECO:0000256" key="12">
    <source>
        <dbReference type="ARBA" id="ARBA00043691"/>
    </source>
</evidence>
<dbReference type="EC" id="3.1.3.62" evidence="4"/>
<sequence>MPTGICCLLVAFTVAVLGMSFEIEKHLSTNTPYYRSSNPLSNPNHAGSCELHQVNMVIRHGSRFPTKKTIELASQLHRHIHSNPSLSNVSVPDWLLSWAPEFAHDDAGELTTLGMEEQYNLAQRLQQRFPEVFKKPYHPNHCKLRSTQKSRAGRSASAFALGLWHGTGQVTNFKFQPAFIYTTGELDNDIVLRPFDACPVYSKQRKATSTRKQYREYVAKISPEIASGINQRIFNSLEIIPANIVMVAWKVCKAEMSAIRGSVICDFFSKTDVERLELADDIESYWEKGPGHQINIKIICPLLEDLIESLKKAASHQEMHLHLDLRFAHAETLIPLISGSFPGRFPPH</sequence>
<dbReference type="InterPro" id="IPR000560">
    <property type="entry name" value="His_Pase_clade-2"/>
</dbReference>
<organism evidence="15">
    <name type="scientific">Spongospora subterranea</name>
    <dbReference type="NCBI Taxonomy" id="70186"/>
    <lineage>
        <taxon>Eukaryota</taxon>
        <taxon>Sar</taxon>
        <taxon>Rhizaria</taxon>
        <taxon>Endomyxa</taxon>
        <taxon>Phytomyxea</taxon>
        <taxon>Plasmodiophorida</taxon>
        <taxon>Plasmodiophoridae</taxon>
        <taxon>Spongospora</taxon>
    </lineage>
</organism>
<comment type="catalytic activity">
    <reaction evidence="10">
        <text>1D-myo-inositol 1,2,5,6-tetrakisphosphate + H2O = 1D-myo-inositol 1,2,6-trisphosphate + phosphate</text>
        <dbReference type="Rhea" id="RHEA:77119"/>
        <dbReference type="ChEBI" id="CHEBI:15377"/>
        <dbReference type="ChEBI" id="CHEBI:43474"/>
        <dbReference type="ChEBI" id="CHEBI:195535"/>
        <dbReference type="ChEBI" id="CHEBI:195537"/>
        <dbReference type="EC" id="3.1.3.62"/>
    </reaction>
    <physiologicalReaction direction="left-to-right" evidence="10">
        <dbReference type="Rhea" id="RHEA:77120"/>
    </physiologicalReaction>
</comment>